<sequence length="90" mass="10396">MESEGELLIKKKVKEMEQAQRKFRKEIEELCEQFQEQAWIGDYGNGETYYPTGTPAADHYIDFICEDYGVELDENGLTTRGVWISSSSMC</sequence>
<dbReference type="Proteomes" id="UP000223130">
    <property type="component" value="Segment"/>
</dbReference>
<dbReference type="EMBL" id="KX664695">
    <property type="protein sequence ID" value="AQM50916.1"/>
    <property type="molecule type" value="Genomic_DNA"/>
</dbReference>
<reference evidence="1 2" key="1">
    <citation type="submission" date="2017-02" db="EMBL/GenBank/DDBJ databases">
        <title>Complete genome sequence of two Escherichia coli phages, vB_EcoM_ ESCO5 and vB_EcoM_ESCO13, which are related to phAPEC8.</title>
        <authorList>
            <person name="Trotereau A."/>
            <person name="Gonnet M."/>
            <person name="Viardot A."/>
            <person name="Lalmanach A.-C."/>
            <person name="Guabiraba R."/>
            <person name="Chanteloup N."/>
            <person name="Schouler C."/>
        </authorList>
    </citation>
    <scope>NUCLEOTIDE SEQUENCE [LARGE SCALE GENOMIC DNA]</scope>
</reference>
<name>A0A1Q1N936_9CAUD</name>
<keyword evidence="2" id="KW-1185">Reference proteome</keyword>
<evidence type="ECO:0000313" key="1">
    <source>
        <dbReference type="EMBL" id="AQM50916.1"/>
    </source>
</evidence>
<evidence type="ECO:0000313" key="2">
    <source>
        <dbReference type="Proteomes" id="UP000223130"/>
    </source>
</evidence>
<gene>
    <name evidence="1" type="ORF">ESCO5_00208</name>
</gene>
<proteinExistence type="predicted"/>
<protein>
    <submittedName>
        <fullName evidence="1">Uncharacterized protein</fullName>
    </submittedName>
</protein>
<organism evidence="1 2">
    <name type="scientific">Escherichia phage ESCO5</name>
    <dbReference type="NCBI Taxonomy" id="1897495"/>
    <lineage>
        <taxon>Viruses</taxon>
        <taxon>Duplodnaviria</taxon>
        <taxon>Heunggongvirae</taxon>
        <taxon>Uroviricota</taxon>
        <taxon>Caudoviricetes</taxon>
        <taxon>Stephanstirmvirinae</taxon>
        <taxon>Phapecoctavirus</taxon>
        <taxon>Phapecoctavirus ESCO5</taxon>
        <taxon>Escherichia virus ESCO5</taxon>
    </lineage>
</organism>
<accession>A0A1Q1N936</accession>